<dbReference type="PANTHER" id="PTHR33840">
    <property type="match status" value="1"/>
</dbReference>
<evidence type="ECO:0000256" key="1">
    <source>
        <dbReference type="SAM" id="MobiDB-lite"/>
    </source>
</evidence>
<dbReference type="Proteomes" id="UP001629113">
    <property type="component" value="Unassembled WGS sequence"/>
</dbReference>
<protein>
    <submittedName>
        <fullName evidence="3">Peptidoglycan binding domain containing protein</fullName>
    </submittedName>
</protein>
<name>A0ABR4PFW4_9HELO</name>
<feature type="region of interest" description="Disordered" evidence="1">
    <location>
        <begin position="275"/>
        <end position="295"/>
    </location>
</feature>
<proteinExistence type="predicted"/>
<evidence type="ECO:0000259" key="2">
    <source>
        <dbReference type="Pfam" id="PF09994"/>
    </source>
</evidence>
<dbReference type="PANTHER" id="PTHR33840:SF16">
    <property type="entry name" value="DUF2235 DOMAIN-CONTAINING PROTEIN"/>
    <property type="match status" value="1"/>
</dbReference>
<feature type="domain" description="T6SS Phospholipase effector Tle1-like catalytic" evidence="2">
    <location>
        <begin position="42"/>
        <end position="348"/>
    </location>
</feature>
<evidence type="ECO:0000313" key="3">
    <source>
        <dbReference type="EMBL" id="KAL3422221.1"/>
    </source>
</evidence>
<dbReference type="EMBL" id="JBFCZG010000005">
    <property type="protein sequence ID" value="KAL3422221.1"/>
    <property type="molecule type" value="Genomic_DNA"/>
</dbReference>
<gene>
    <name evidence="3" type="ORF">PVAG01_06377</name>
</gene>
<dbReference type="InterPro" id="IPR018712">
    <property type="entry name" value="Tle1-like_cat"/>
</dbReference>
<reference evidence="3 4" key="1">
    <citation type="submission" date="2024-06" db="EMBL/GenBank/DDBJ databases">
        <title>Complete genome of Phlyctema vagabunda strain 19-DSS-EL-015.</title>
        <authorList>
            <person name="Fiorenzani C."/>
        </authorList>
    </citation>
    <scope>NUCLEOTIDE SEQUENCE [LARGE SCALE GENOMIC DNA]</scope>
    <source>
        <strain evidence="3 4">19-DSS-EL-015</strain>
    </source>
</reference>
<keyword evidence="4" id="KW-1185">Reference proteome</keyword>
<organism evidence="3 4">
    <name type="scientific">Phlyctema vagabunda</name>
    <dbReference type="NCBI Taxonomy" id="108571"/>
    <lineage>
        <taxon>Eukaryota</taxon>
        <taxon>Fungi</taxon>
        <taxon>Dikarya</taxon>
        <taxon>Ascomycota</taxon>
        <taxon>Pezizomycotina</taxon>
        <taxon>Leotiomycetes</taxon>
        <taxon>Helotiales</taxon>
        <taxon>Dermateaceae</taxon>
        <taxon>Phlyctema</taxon>
    </lineage>
</organism>
<sequence length="649" mass="73259">MTTLKEDNAFVPSSEPFDAGAYYKQRDAEAHARMLAQRPPRKRLIVCCDGTWQSSNHGIQSIPSNVAKISRSLEKYTKDIDGSIIHQVVFYDAGVGTATDSVDSKAAKAQKSYQGAFGEGLDENVCEAYNFLVNNYNPGDEVYFFGFSRGAYTARATSGLVARIGLCSNAMMDDFYRMYNAYKKKKATDQIKDTDWGRTPRGMMWLGGCQKDINIKVVGVFDTVGALGWPNNTHVDVTSLNSDYAFHNTEVHPEIENAFQALALDEHRAAFPPTLWSLPKPPPKKSEPKKTENLVDWDKPEEKKSTNLIQCWFPGFHINCGGGSDDMLKERKGDFESMANVTFAWMVDRVQQYTPLSFNESAIFTVINRYAENISAIIKRDNPLDKDDHKQIYRGWGVGPSIDSMDWKMKGAGSVTRTPGQYVDEESRITNEFIHPVVGLALDKRIPQNYAPESLTGFIRKHRPETKDPDPKPQRYEWEKKYTLPQQNVIGRAVTGLMSYLGGKSQPASKGEITLHLPEFVIPPDEIIEGQYRAPWGHSIERYLIRADTSRYWFEDGPGADKRKAVVQRTIKFIEELDIGNGYNKPPLRLYDSSVFKDQLADALASGLKPMSEEDMLKWERELDEPIPVYKEGEGQTFSQDGFSQTGFK</sequence>
<feature type="compositionally biased region" description="Basic and acidic residues" evidence="1">
    <location>
        <begin position="284"/>
        <end position="295"/>
    </location>
</feature>
<dbReference type="Pfam" id="PF09994">
    <property type="entry name" value="T6SS_Tle1-like_cat"/>
    <property type="match status" value="1"/>
</dbReference>
<comment type="caution">
    <text evidence="3">The sequence shown here is derived from an EMBL/GenBank/DDBJ whole genome shotgun (WGS) entry which is preliminary data.</text>
</comment>
<evidence type="ECO:0000313" key="4">
    <source>
        <dbReference type="Proteomes" id="UP001629113"/>
    </source>
</evidence>
<accession>A0ABR4PFW4</accession>